<dbReference type="EMBL" id="CADCXU010023878">
    <property type="protein sequence ID" value="CAB0011207.1"/>
    <property type="molecule type" value="Genomic_DNA"/>
</dbReference>
<name>A0A6H5H519_9HEMI</name>
<gene>
    <name evidence="1" type="ORF">NTEN_LOCUS16200</name>
</gene>
<reference evidence="1 2" key="1">
    <citation type="submission" date="2020-02" db="EMBL/GenBank/DDBJ databases">
        <authorList>
            <person name="Ferguson B K."/>
        </authorList>
    </citation>
    <scope>NUCLEOTIDE SEQUENCE [LARGE SCALE GENOMIC DNA]</scope>
</reference>
<protein>
    <submittedName>
        <fullName evidence="1">Uncharacterized protein</fullName>
    </submittedName>
</protein>
<accession>A0A6H5H519</accession>
<organism evidence="1 2">
    <name type="scientific">Nesidiocoris tenuis</name>
    <dbReference type="NCBI Taxonomy" id="355587"/>
    <lineage>
        <taxon>Eukaryota</taxon>
        <taxon>Metazoa</taxon>
        <taxon>Ecdysozoa</taxon>
        <taxon>Arthropoda</taxon>
        <taxon>Hexapoda</taxon>
        <taxon>Insecta</taxon>
        <taxon>Pterygota</taxon>
        <taxon>Neoptera</taxon>
        <taxon>Paraneoptera</taxon>
        <taxon>Hemiptera</taxon>
        <taxon>Heteroptera</taxon>
        <taxon>Panheteroptera</taxon>
        <taxon>Cimicomorpha</taxon>
        <taxon>Miridae</taxon>
        <taxon>Dicyphina</taxon>
        <taxon>Nesidiocoris</taxon>
    </lineage>
</organism>
<keyword evidence="2" id="KW-1185">Reference proteome</keyword>
<dbReference type="Proteomes" id="UP000479000">
    <property type="component" value="Unassembled WGS sequence"/>
</dbReference>
<evidence type="ECO:0000313" key="1">
    <source>
        <dbReference type="EMBL" id="CAB0011207.1"/>
    </source>
</evidence>
<dbReference type="AlphaFoldDB" id="A0A6H5H519"/>
<sequence>LTHREEEEVAAPEDALLLDQPRAEHRGGYSETLRDSVQNPRSRPFVFRVRDFGRSFKSDGEIAGHEEPGIGICCCSAGGSLV</sequence>
<evidence type="ECO:0000313" key="2">
    <source>
        <dbReference type="Proteomes" id="UP000479000"/>
    </source>
</evidence>
<feature type="non-terminal residue" evidence="1">
    <location>
        <position position="1"/>
    </location>
</feature>
<proteinExistence type="predicted"/>